<organism evidence="1 2">
    <name type="scientific">Streptacidiphilus alkalitolerans</name>
    <dbReference type="NCBI Taxonomy" id="3342712"/>
    <lineage>
        <taxon>Bacteria</taxon>
        <taxon>Bacillati</taxon>
        <taxon>Actinomycetota</taxon>
        <taxon>Actinomycetes</taxon>
        <taxon>Kitasatosporales</taxon>
        <taxon>Streptomycetaceae</taxon>
        <taxon>Streptacidiphilus</taxon>
    </lineage>
</organism>
<comment type="caution">
    <text evidence="1">The sequence shown here is derived from an EMBL/GenBank/DDBJ whole genome shotgun (WGS) entry which is preliminary data.</text>
</comment>
<sequence>MSPEEYDAWQADLEEMHRTYEAMDQAEYAQFMNELDAREANRANENPA</sequence>
<keyword evidence="2" id="KW-1185">Reference proteome</keyword>
<evidence type="ECO:0000313" key="2">
    <source>
        <dbReference type="Proteomes" id="UP001592529"/>
    </source>
</evidence>
<reference evidence="1 2" key="1">
    <citation type="submission" date="2024-09" db="EMBL/GenBank/DDBJ databases">
        <authorList>
            <person name="Lee S.D."/>
        </authorList>
    </citation>
    <scope>NUCLEOTIDE SEQUENCE [LARGE SCALE GENOMIC DNA]</scope>
    <source>
        <strain evidence="1 2">N1-12</strain>
    </source>
</reference>
<accession>A0ABV6WRA5</accession>
<dbReference type="EMBL" id="JBHFAA010000025">
    <property type="protein sequence ID" value="MFC1428575.1"/>
    <property type="molecule type" value="Genomic_DNA"/>
</dbReference>
<evidence type="ECO:0000313" key="1">
    <source>
        <dbReference type="EMBL" id="MFC1428575.1"/>
    </source>
</evidence>
<dbReference type="RefSeq" id="WP_380528030.1">
    <property type="nucleotide sequence ID" value="NZ_JBHFAA010000025.1"/>
</dbReference>
<protein>
    <submittedName>
        <fullName evidence="1">Uncharacterized protein</fullName>
    </submittedName>
</protein>
<proteinExistence type="predicted"/>
<dbReference type="Proteomes" id="UP001592529">
    <property type="component" value="Unassembled WGS sequence"/>
</dbReference>
<gene>
    <name evidence="1" type="ORF">ACEZCY_35975</name>
</gene>
<name>A0ABV6WRA5_9ACTN</name>